<dbReference type="GO" id="GO:0003700">
    <property type="term" value="F:DNA-binding transcription factor activity"/>
    <property type="evidence" value="ECO:0007669"/>
    <property type="project" value="UniProtKB-UniRule"/>
</dbReference>
<dbReference type="PhylomeDB" id="A0A068U1W3"/>
<evidence type="ECO:0000256" key="2">
    <source>
        <dbReference type="ARBA" id="ARBA00022771"/>
    </source>
</evidence>
<evidence type="ECO:0000313" key="12">
    <source>
        <dbReference type="EMBL" id="CDP01593.1"/>
    </source>
</evidence>
<gene>
    <name evidence="12" type="ORF">GSCOC_T00036694001</name>
</gene>
<dbReference type="InterPro" id="IPR045174">
    <property type="entry name" value="Dof"/>
</dbReference>
<feature type="region of interest" description="Disordered" evidence="10">
    <location>
        <begin position="1"/>
        <end position="38"/>
    </location>
</feature>
<dbReference type="PROSITE" id="PS01361">
    <property type="entry name" value="ZF_DOF_1"/>
    <property type="match status" value="1"/>
</dbReference>
<sequence>MAPVSMAAKSSAANKDENNHGSGTRKSTSARSQEQALQCPRCDSQNTKFCYYNNYSLTQPRHFCKTCRRYWTKGGALRNVPIGGGSRKNKKSKPPSRLTVDPKDANMTSDIGGLKFFHGLTPAMDFQLGGITSFSRVLTNHSSPTSIYNQLSSSFGDISISGTTSGAITSSPCFNLDPSASSGGSLMGFNFPFSSVPKPAGDHGTALGFSTTTGDVHSSLAYSIESLSSINQDLHYKLQQQRLAMLYGTTGEDQKVMMSTSVNPSVPFEKPQPILFHNLENSTTPKTNVSGVDINSRKEGINGASLSTEWFFDNTTYAPVTPTPTNSGGNGGSDQNHLVNHNWNGMTNPVWNNLSQYSAL</sequence>
<dbReference type="PANTHER" id="PTHR31992">
    <property type="entry name" value="DOF ZINC FINGER PROTEIN DOF1.4-RELATED"/>
    <property type="match status" value="1"/>
</dbReference>
<protein>
    <recommendedName>
        <fullName evidence="9">Dof zinc finger protein</fullName>
    </recommendedName>
</protein>
<keyword evidence="1 9" id="KW-0479">Metal-binding</keyword>
<accession>A0A068U1W3</accession>
<dbReference type="GO" id="GO:0005634">
    <property type="term" value="C:nucleus"/>
    <property type="evidence" value="ECO:0007669"/>
    <property type="project" value="UniProtKB-SubCell"/>
</dbReference>
<evidence type="ECO:0000256" key="3">
    <source>
        <dbReference type="ARBA" id="ARBA00022833"/>
    </source>
</evidence>
<feature type="compositionally biased region" description="Polar residues" evidence="10">
    <location>
        <begin position="20"/>
        <end position="36"/>
    </location>
</feature>
<dbReference type="GO" id="GO:0008270">
    <property type="term" value="F:zinc ion binding"/>
    <property type="evidence" value="ECO:0007669"/>
    <property type="project" value="UniProtKB-KW"/>
</dbReference>
<dbReference type="AlphaFoldDB" id="A0A068U1W3"/>
<dbReference type="GO" id="GO:0003677">
    <property type="term" value="F:DNA binding"/>
    <property type="evidence" value="ECO:0007669"/>
    <property type="project" value="UniProtKB-UniRule"/>
</dbReference>
<evidence type="ECO:0000256" key="7">
    <source>
        <dbReference type="ARBA" id="ARBA00023242"/>
    </source>
</evidence>
<dbReference type="InterPro" id="IPR003851">
    <property type="entry name" value="Znf_Dof"/>
</dbReference>
<keyword evidence="6 9" id="KW-0804">Transcription</keyword>
<comment type="function">
    <text evidence="9">Transcription factor that binds specifically to a 5'-AA[AG]G-3' consensus core sequence.</text>
</comment>
<keyword evidence="2 8" id="KW-0863">Zinc-finger</keyword>
<evidence type="ECO:0000256" key="8">
    <source>
        <dbReference type="PROSITE-ProRule" id="PRU00071"/>
    </source>
</evidence>
<dbReference type="Gramene" id="CDP01593">
    <property type="protein sequence ID" value="CDP01593"/>
    <property type="gene ID" value="GSCOC_T00036694001"/>
</dbReference>
<reference evidence="13" key="1">
    <citation type="journal article" date="2014" name="Science">
        <title>The coffee genome provides insight into the convergent evolution of caffeine biosynthesis.</title>
        <authorList>
            <person name="Denoeud F."/>
            <person name="Carretero-Paulet L."/>
            <person name="Dereeper A."/>
            <person name="Droc G."/>
            <person name="Guyot R."/>
            <person name="Pietrella M."/>
            <person name="Zheng C."/>
            <person name="Alberti A."/>
            <person name="Anthony F."/>
            <person name="Aprea G."/>
            <person name="Aury J.M."/>
            <person name="Bento P."/>
            <person name="Bernard M."/>
            <person name="Bocs S."/>
            <person name="Campa C."/>
            <person name="Cenci A."/>
            <person name="Combes M.C."/>
            <person name="Crouzillat D."/>
            <person name="Da Silva C."/>
            <person name="Daddiego L."/>
            <person name="De Bellis F."/>
            <person name="Dussert S."/>
            <person name="Garsmeur O."/>
            <person name="Gayraud T."/>
            <person name="Guignon V."/>
            <person name="Jahn K."/>
            <person name="Jamilloux V."/>
            <person name="Joet T."/>
            <person name="Labadie K."/>
            <person name="Lan T."/>
            <person name="Leclercq J."/>
            <person name="Lepelley M."/>
            <person name="Leroy T."/>
            <person name="Li L.T."/>
            <person name="Librado P."/>
            <person name="Lopez L."/>
            <person name="Munoz A."/>
            <person name="Noel B."/>
            <person name="Pallavicini A."/>
            <person name="Perrotta G."/>
            <person name="Poncet V."/>
            <person name="Pot D."/>
            <person name="Priyono X."/>
            <person name="Rigoreau M."/>
            <person name="Rouard M."/>
            <person name="Rozas J."/>
            <person name="Tranchant-Dubreuil C."/>
            <person name="VanBuren R."/>
            <person name="Zhang Q."/>
            <person name="Andrade A.C."/>
            <person name="Argout X."/>
            <person name="Bertrand B."/>
            <person name="de Kochko A."/>
            <person name="Graziosi G."/>
            <person name="Henry R.J."/>
            <person name="Jayarama X."/>
            <person name="Ming R."/>
            <person name="Nagai C."/>
            <person name="Rounsley S."/>
            <person name="Sankoff D."/>
            <person name="Giuliano G."/>
            <person name="Albert V.A."/>
            <person name="Wincker P."/>
            <person name="Lashermes P."/>
        </authorList>
    </citation>
    <scope>NUCLEOTIDE SEQUENCE [LARGE SCALE GENOMIC DNA]</scope>
    <source>
        <strain evidence="13">cv. DH200-94</strain>
    </source>
</reference>
<keyword evidence="7 8" id="KW-0539">Nucleus</keyword>
<keyword evidence="3 9" id="KW-0862">Zinc</keyword>
<dbReference type="FunCoup" id="A0A068U1W3">
    <property type="interactions" value="209"/>
</dbReference>
<comment type="subcellular location">
    <subcellularLocation>
        <location evidence="8 9">Nucleus</location>
    </subcellularLocation>
</comment>
<dbReference type="PANTHER" id="PTHR31992:SF313">
    <property type="entry name" value="DOF ZINC FINGER PROTEIN DOF5.7"/>
    <property type="match status" value="1"/>
</dbReference>
<evidence type="ECO:0000256" key="9">
    <source>
        <dbReference type="RuleBase" id="RU369094"/>
    </source>
</evidence>
<evidence type="ECO:0000256" key="6">
    <source>
        <dbReference type="ARBA" id="ARBA00023163"/>
    </source>
</evidence>
<dbReference type="EMBL" id="HG739091">
    <property type="protein sequence ID" value="CDP01593.1"/>
    <property type="molecule type" value="Genomic_DNA"/>
</dbReference>
<feature type="region of interest" description="Disordered" evidence="10">
    <location>
        <begin position="81"/>
        <end position="105"/>
    </location>
</feature>
<evidence type="ECO:0000256" key="1">
    <source>
        <dbReference type="ARBA" id="ARBA00022723"/>
    </source>
</evidence>
<dbReference type="Proteomes" id="UP000295252">
    <property type="component" value="Chromosome IX"/>
</dbReference>
<evidence type="ECO:0000313" key="13">
    <source>
        <dbReference type="Proteomes" id="UP000295252"/>
    </source>
</evidence>
<dbReference type="STRING" id="49390.A0A068U1W3"/>
<dbReference type="PROSITE" id="PS50884">
    <property type="entry name" value="ZF_DOF_2"/>
    <property type="match status" value="1"/>
</dbReference>
<dbReference type="InParanoid" id="A0A068U1W3"/>
<dbReference type="Pfam" id="PF02701">
    <property type="entry name" value="Zn_ribbon_Dof"/>
    <property type="match status" value="1"/>
</dbReference>
<dbReference type="OrthoDB" id="1927254at2759"/>
<feature type="domain" description="Dof-type" evidence="11">
    <location>
        <begin position="37"/>
        <end position="91"/>
    </location>
</feature>
<keyword evidence="4 9" id="KW-0805">Transcription regulation</keyword>
<evidence type="ECO:0000259" key="11">
    <source>
        <dbReference type="PROSITE" id="PS50884"/>
    </source>
</evidence>
<dbReference type="OMA" id="WFFDNSF"/>
<proteinExistence type="predicted"/>
<evidence type="ECO:0000256" key="4">
    <source>
        <dbReference type="ARBA" id="ARBA00023015"/>
    </source>
</evidence>
<organism evidence="12 13">
    <name type="scientific">Coffea canephora</name>
    <name type="common">Robusta coffee</name>
    <dbReference type="NCBI Taxonomy" id="49390"/>
    <lineage>
        <taxon>Eukaryota</taxon>
        <taxon>Viridiplantae</taxon>
        <taxon>Streptophyta</taxon>
        <taxon>Embryophyta</taxon>
        <taxon>Tracheophyta</taxon>
        <taxon>Spermatophyta</taxon>
        <taxon>Magnoliopsida</taxon>
        <taxon>eudicotyledons</taxon>
        <taxon>Gunneridae</taxon>
        <taxon>Pentapetalae</taxon>
        <taxon>asterids</taxon>
        <taxon>lamiids</taxon>
        <taxon>Gentianales</taxon>
        <taxon>Rubiaceae</taxon>
        <taxon>Ixoroideae</taxon>
        <taxon>Gardenieae complex</taxon>
        <taxon>Bertiereae - Coffeeae clade</taxon>
        <taxon>Coffeeae</taxon>
        <taxon>Coffea</taxon>
    </lineage>
</organism>
<keyword evidence="13" id="KW-1185">Reference proteome</keyword>
<keyword evidence="5 8" id="KW-0238">DNA-binding</keyword>
<evidence type="ECO:0000256" key="5">
    <source>
        <dbReference type="ARBA" id="ARBA00023125"/>
    </source>
</evidence>
<name>A0A068U1W3_COFCA</name>
<evidence type="ECO:0000256" key="10">
    <source>
        <dbReference type="SAM" id="MobiDB-lite"/>
    </source>
</evidence>